<feature type="domain" description="MHD2" evidence="7">
    <location>
        <begin position="552"/>
        <end position="616"/>
    </location>
</feature>
<feature type="non-terminal residue" evidence="8">
    <location>
        <position position="616"/>
    </location>
</feature>
<feature type="domain" description="MHD1" evidence="6">
    <location>
        <begin position="366"/>
        <end position="492"/>
    </location>
</feature>
<dbReference type="Proteomes" id="UP001176940">
    <property type="component" value="Unassembled WGS sequence"/>
</dbReference>
<protein>
    <submittedName>
        <fullName evidence="8">Uncharacterized protein</fullName>
    </submittedName>
</protein>
<dbReference type="Gene3D" id="1.10.357.50">
    <property type="match status" value="1"/>
</dbReference>
<evidence type="ECO:0000256" key="1">
    <source>
        <dbReference type="ARBA" id="ARBA00004172"/>
    </source>
</evidence>
<evidence type="ECO:0000259" key="7">
    <source>
        <dbReference type="PROSITE" id="PS51259"/>
    </source>
</evidence>
<keyword evidence="5" id="KW-0967">Endosome</keyword>
<sequence length="616" mass="71269">MVSLLAEVIPLILLRSLHRYFKQIVKSARANGTTGSAEDNADDFLGCLNISINEIPVGGINKWFKLEPRTSSSKVQGDCHLIIKLITNQRDTALSKKASGAVIHEMLLAQLLQYEHKQTEVEFWNWKGEVSKHAYTLMSHHSMQTDISFLQQSVIKWQAFSKHHQVQPLDYSYLLGLLKNIEEQWDPTLCTRELEENLAESFTLFTEYSLLLLKKLRDNFPVLNTTVIGRLEFMLRCLNQIQNMQAFKTVCPFHNELHLEIATVLKKGTLEWYEKTYTSYKPEEKNDVEQLRCLVKLSDAVHDDIEKSQNVYNKLFVSIVKVDFFSITYRQLEKLVADEMSITMENLKGSEHEEPHITHAIGETLFELYITLNELRRFRDYLPLKDNKSLALTGFHELFKVSIHTWLQTVHEKTCERIQRAVEGDKDMCKAAIYYSEAIKRKVDKSHQSAGQTIVTEQLCIILNNIELVRKFMGNVLKDLDWKSVEAAVEQTSGSDGKQQVQKALSTQLQNIDTDMQREAKNMISHLTEKMIGDIKKYIQHISLSPDSIQNDEAVSPLMKYLDDKLIILSETLVKENLYRVLEALWWLLLKFIIDAVDSNRGVSVEFYGRFYYTLE</sequence>
<dbReference type="InterPro" id="IPR035892">
    <property type="entry name" value="C2_domain_sf"/>
</dbReference>
<keyword evidence="4" id="KW-0963">Cytoplasm</keyword>
<dbReference type="InterPro" id="IPR052095">
    <property type="entry name" value="UNC-13_domain"/>
</dbReference>
<dbReference type="PROSITE" id="PS51258">
    <property type="entry name" value="MHD1"/>
    <property type="match status" value="1"/>
</dbReference>
<gene>
    <name evidence="8" type="ORF">RIMI_LOCUS1452043</name>
</gene>
<comment type="subcellular location">
    <subcellularLocation>
        <location evidence="2">Cytoplasm</location>
    </subcellularLocation>
    <subcellularLocation>
        <location evidence="1">Recycling endosome</location>
    </subcellularLocation>
</comment>
<dbReference type="Gene3D" id="2.60.40.150">
    <property type="entry name" value="C2 domain"/>
    <property type="match status" value="1"/>
</dbReference>
<keyword evidence="9" id="KW-1185">Reference proteome</keyword>
<dbReference type="Pfam" id="PF06292">
    <property type="entry name" value="MUN"/>
    <property type="match status" value="1"/>
</dbReference>
<accession>A0ABN9KWA6</accession>
<evidence type="ECO:0000256" key="5">
    <source>
        <dbReference type="ARBA" id="ARBA00022753"/>
    </source>
</evidence>
<proteinExistence type="predicted"/>
<dbReference type="EMBL" id="CAUEEQ010001891">
    <property type="protein sequence ID" value="CAJ0921160.1"/>
    <property type="molecule type" value="Genomic_DNA"/>
</dbReference>
<evidence type="ECO:0000313" key="9">
    <source>
        <dbReference type="Proteomes" id="UP001176940"/>
    </source>
</evidence>
<evidence type="ECO:0000313" key="8">
    <source>
        <dbReference type="EMBL" id="CAJ0921160.1"/>
    </source>
</evidence>
<dbReference type="PROSITE" id="PS51259">
    <property type="entry name" value="MHD2"/>
    <property type="match status" value="1"/>
</dbReference>
<evidence type="ECO:0000256" key="4">
    <source>
        <dbReference type="ARBA" id="ARBA00022490"/>
    </source>
</evidence>
<dbReference type="PANTHER" id="PTHR45999">
    <property type="entry name" value="UNC-13-4A, ISOFORM B"/>
    <property type="match status" value="1"/>
</dbReference>
<dbReference type="PANTHER" id="PTHR45999:SF1">
    <property type="entry name" value="BAI1-ASSOCIATED PROTEIN 3"/>
    <property type="match status" value="1"/>
</dbReference>
<dbReference type="InterPro" id="IPR014770">
    <property type="entry name" value="Munc13_1"/>
</dbReference>
<organism evidence="8 9">
    <name type="scientific">Ranitomeya imitator</name>
    <name type="common">mimic poison frog</name>
    <dbReference type="NCBI Taxonomy" id="111125"/>
    <lineage>
        <taxon>Eukaryota</taxon>
        <taxon>Metazoa</taxon>
        <taxon>Chordata</taxon>
        <taxon>Craniata</taxon>
        <taxon>Vertebrata</taxon>
        <taxon>Euteleostomi</taxon>
        <taxon>Amphibia</taxon>
        <taxon>Batrachia</taxon>
        <taxon>Anura</taxon>
        <taxon>Neobatrachia</taxon>
        <taxon>Hyloidea</taxon>
        <taxon>Dendrobatidae</taxon>
        <taxon>Dendrobatinae</taxon>
        <taxon>Ranitomeya</taxon>
    </lineage>
</organism>
<evidence type="ECO:0000259" key="6">
    <source>
        <dbReference type="PROSITE" id="PS51258"/>
    </source>
</evidence>
<dbReference type="InterPro" id="IPR014772">
    <property type="entry name" value="Munc13_dom-2"/>
</dbReference>
<dbReference type="InterPro" id="IPR010439">
    <property type="entry name" value="MUN_dom"/>
</dbReference>
<comment type="caution">
    <text evidence="8">The sequence shown here is derived from an EMBL/GenBank/DDBJ whole genome shotgun (WGS) entry which is preliminary data.</text>
</comment>
<evidence type="ECO:0000256" key="3">
    <source>
        <dbReference type="ARBA" id="ARBA00022483"/>
    </source>
</evidence>
<name>A0ABN9KWA6_9NEOB</name>
<reference evidence="8" key="1">
    <citation type="submission" date="2023-07" db="EMBL/GenBank/DDBJ databases">
        <authorList>
            <person name="Stuckert A."/>
        </authorList>
    </citation>
    <scope>NUCLEOTIDE SEQUENCE</scope>
</reference>
<keyword evidence="3" id="KW-0268">Exocytosis</keyword>
<evidence type="ECO:0000256" key="2">
    <source>
        <dbReference type="ARBA" id="ARBA00004496"/>
    </source>
</evidence>